<feature type="coiled-coil region" evidence="1">
    <location>
        <begin position="22"/>
        <end position="59"/>
    </location>
</feature>
<dbReference type="AlphaFoldDB" id="A0A238FK12"/>
<dbReference type="Proteomes" id="UP000198372">
    <property type="component" value="Unassembled WGS sequence"/>
</dbReference>
<accession>A0A238FK12</accession>
<dbReference type="InterPro" id="IPR004127">
    <property type="entry name" value="Prefoldin_subunit_alpha"/>
</dbReference>
<name>A0A238FK12_9BASI</name>
<dbReference type="OrthoDB" id="433124at2759"/>
<sequence>MAISSAPLRTPAAPSLPLPSELEQLLLSQSQLQQTLAALQQLSTRLTELSQARKQGNERMDTAVDLGMGYTIQGVVPNTGKIIVASGVRDLWVQLPVGEAETFVEKRKEILQKRSESLEKEVEKLRKEYALVSHPLR</sequence>
<evidence type="ECO:0000256" key="1">
    <source>
        <dbReference type="SAM" id="Coils"/>
    </source>
</evidence>
<dbReference type="EMBL" id="FMSP01000018">
    <property type="protein sequence ID" value="SCV73587.1"/>
    <property type="molecule type" value="Genomic_DNA"/>
</dbReference>
<keyword evidence="1" id="KW-0175">Coiled coil</keyword>
<organism evidence="2 3">
    <name type="scientific">Microbotryum intermedium</name>
    <dbReference type="NCBI Taxonomy" id="269621"/>
    <lineage>
        <taxon>Eukaryota</taxon>
        <taxon>Fungi</taxon>
        <taxon>Dikarya</taxon>
        <taxon>Basidiomycota</taxon>
        <taxon>Pucciniomycotina</taxon>
        <taxon>Microbotryomycetes</taxon>
        <taxon>Microbotryales</taxon>
        <taxon>Microbotryaceae</taxon>
        <taxon>Microbotryum</taxon>
    </lineage>
</organism>
<evidence type="ECO:0000313" key="2">
    <source>
        <dbReference type="EMBL" id="SCV73587.1"/>
    </source>
</evidence>
<dbReference type="Gene3D" id="1.10.287.370">
    <property type="match status" value="1"/>
</dbReference>
<dbReference type="InterPro" id="IPR009053">
    <property type="entry name" value="Prefoldin"/>
</dbReference>
<keyword evidence="3" id="KW-1185">Reference proteome</keyword>
<feature type="coiled-coil region" evidence="1">
    <location>
        <begin position="101"/>
        <end position="128"/>
    </location>
</feature>
<dbReference type="Pfam" id="PF02996">
    <property type="entry name" value="Prefoldin"/>
    <property type="match status" value="1"/>
</dbReference>
<evidence type="ECO:0000313" key="3">
    <source>
        <dbReference type="Proteomes" id="UP000198372"/>
    </source>
</evidence>
<dbReference type="SUPFAM" id="SSF46579">
    <property type="entry name" value="Prefoldin"/>
    <property type="match status" value="1"/>
</dbReference>
<dbReference type="STRING" id="269621.A0A238FK12"/>
<reference evidence="3" key="1">
    <citation type="submission" date="2016-09" db="EMBL/GenBank/DDBJ databases">
        <authorList>
            <person name="Jeantristanb JTB J.-T."/>
            <person name="Ricardo R."/>
        </authorList>
    </citation>
    <scope>NUCLEOTIDE SEQUENCE [LARGE SCALE GENOMIC DNA]</scope>
</reference>
<protein>
    <submittedName>
        <fullName evidence="2">BQ2448_7513 protein</fullName>
    </submittedName>
</protein>
<gene>
    <name evidence="2" type="ORF">BQ2448_7513</name>
</gene>
<proteinExistence type="predicted"/>